<evidence type="ECO:0000313" key="4">
    <source>
        <dbReference type="Proteomes" id="UP000765509"/>
    </source>
</evidence>
<evidence type="ECO:0008006" key="5">
    <source>
        <dbReference type="Google" id="ProtNLM"/>
    </source>
</evidence>
<gene>
    <name evidence="3" type="ORF">O181_105512</name>
</gene>
<dbReference type="EMBL" id="AVOT02078017">
    <property type="protein sequence ID" value="MBW0565797.1"/>
    <property type="molecule type" value="Genomic_DNA"/>
</dbReference>
<comment type="caution">
    <text evidence="3">The sequence shown here is derived from an EMBL/GenBank/DDBJ whole genome shotgun (WGS) entry which is preliminary data.</text>
</comment>
<evidence type="ECO:0000259" key="1">
    <source>
        <dbReference type="Pfam" id="PF07727"/>
    </source>
</evidence>
<dbReference type="Pfam" id="PF25597">
    <property type="entry name" value="SH3_retrovirus"/>
    <property type="match status" value="1"/>
</dbReference>
<reference evidence="3" key="1">
    <citation type="submission" date="2021-03" db="EMBL/GenBank/DDBJ databases">
        <title>Draft genome sequence of rust myrtle Austropuccinia psidii MF-1, a brazilian biotype.</title>
        <authorList>
            <person name="Quecine M.C."/>
            <person name="Pachon D.M.R."/>
            <person name="Bonatelli M.L."/>
            <person name="Correr F.H."/>
            <person name="Franceschini L.M."/>
            <person name="Leite T.F."/>
            <person name="Margarido G.R.A."/>
            <person name="Almeida C.A."/>
            <person name="Ferrarezi J.A."/>
            <person name="Labate C.A."/>
        </authorList>
    </citation>
    <scope>NUCLEOTIDE SEQUENCE</scope>
    <source>
        <strain evidence="3">MF-1</strain>
    </source>
</reference>
<organism evidence="3 4">
    <name type="scientific">Austropuccinia psidii MF-1</name>
    <dbReference type="NCBI Taxonomy" id="1389203"/>
    <lineage>
        <taxon>Eukaryota</taxon>
        <taxon>Fungi</taxon>
        <taxon>Dikarya</taxon>
        <taxon>Basidiomycota</taxon>
        <taxon>Pucciniomycotina</taxon>
        <taxon>Pucciniomycetes</taxon>
        <taxon>Pucciniales</taxon>
        <taxon>Sphaerophragmiaceae</taxon>
        <taxon>Austropuccinia</taxon>
    </lineage>
</organism>
<feature type="domain" description="Retroviral polymerase SH3-like" evidence="2">
    <location>
        <begin position="8"/>
        <end position="52"/>
    </location>
</feature>
<dbReference type="AlphaFoldDB" id="A0A9Q3JNN4"/>
<dbReference type="Pfam" id="PF07727">
    <property type="entry name" value="RVT_2"/>
    <property type="match status" value="2"/>
</dbReference>
<feature type="domain" description="Reverse transcriptase Ty1/copia-type" evidence="1">
    <location>
        <begin position="178"/>
        <end position="302"/>
    </location>
</feature>
<protein>
    <recommendedName>
        <fullName evidence="5">Reverse transcriptase Ty1/copia-type domain-containing protein</fullName>
    </recommendedName>
</protein>
<dbReference type="InterPro" id="IPR057670">
    <property type="entry name" value="SH3_retrovirus"/>
</dbReference>
<dbReference type="InterPro" id="IPR013103">
    <property type="entry name" value="RVT_2"/>
</dbReference>
<evidence type="ECO:0000313" key="3">
    <source>
        <dbReference type="EMBL" id="MBW0565797.1"/>
    </source>
</evidence>
<evidence type="ECO:0000259" key="2">
    <source>
        <dbReference type="Pfam" id="PF25597"/>
    </source>
</evidence>
<accession>A0A9Q3JNN4</accession>
<name>A0A9Q3JNN4_9BASI</name>
<dbReference type="Proteomes" id="UP000765509">
    <property type="component" value="Unassembled WGS sequence"/>
</dbReference>
<keyword evidence="4" id="KW-1185">Reference proteome</keyword>
<sequence>MDGCYTPPGEAGILLGYENNNSAYRILKISNKKVYTSRHVTFFKNHFPELVQEPESDPSPLHFSNDPFEVNYSEKFYEFNVGENSEEEENIVQDRTVHADEETSAPPLKRIRVIRPRHPTLIRSDISHTNILPYHRRPVSLFTHTNDPNSFNKAVKSTNSEFCIAMVKRELNAMTKLNVWEVIPIKEEYKLIRTTWVLKAKRGINNEITEYKARLFAQGFLQTQGVDYTKRFALIGWLSSLRALISLSTSRNLKLEQLDIKSHFLSAKIEEDMYLSIPQGLDEDKRQTCLKLKKEIYRLKQALGGRDPICLFFHVDDIGVFGDNLTLFKKEIEEEFSTKIIGSVDLMLGIEISHLSDSITLSQAHYVDSVLELYGMTNCRLTETPMVPNLHLEEASDSERKEFQTSTPIIIAQLEV</sequence>
<proteinExistence type="predicted"/>
<feature type="domain" description="Reverse transcriptase Ty1/copia-type" evidence="1">
    <location>
        <begin position="309"/>
        <end position="387"/>
    </location>
</feature>